<dbReference type="PROSITE" id="PS51118">
    <property type="entry name" value="HTH_HXLR"/>
    <property type="match status" value="1"/>
</dbReference>
<feature type="domain" description="HTH hxlR-type" evidence="4">
    <location>
        <begin position="18"/>
        <end position="116"/>
    </location>
</feature>
<dbReference type="AlphaFoldDB" id="A0A561E420"/>
<dbReference type="EMBL" id="VIVQ01000002">
    <property type="protein sequence ID" value="TWE10364.1"/>
    <property type="molecule type" value="Genomic_DNA"/>
</dbReference>
<dbReference type="SUPFAM" id="SSF46785">
    <property type="entry name" value="Winged helix' DNA-binding domain"/>
    <property type="match status" value="1"/>
</dbReference>
<gene>
    <name evidence="5" type="ORF">BKA23_2724</name>
</gene>
<protein>
    <submittedName>
        <fullName evidence="5">HxlR family transcriptional regulator</fullName>
    </submittedName>
</protein>
<dbReference type="Gene3D" id="1.10.10.10">
    <property type="entry name" value="Winged helix-like DNA-binding domain superfamily/Winged helix DNA-binding domain"/>
    <property type="match status" value="1"/>
</dbReference>
<dbReference type="RefSeq" id="WP_145229273.1">
    <property type="nucleotide sequence ID" value="NZ_VIVQ01000002.1"/>
</dbReference>
<name>A0A561E420_9MICO</name>
<organism evidence="5 6">
    <name type="scientific">Rudaeicoccus suwonensis</name>
    <dbReference type="NCBI Taxonomy" id="657409"/>
    <lineage>
        <taxon>Bacteria</taxon>
        <taxon>Bacillati</taxon>
        <taxon>Actinomycetota</taxon>
        <taxon>Actinomycetes</taxon>
        <taxon>Micrococcales</taxon>
        <taxon>Dermacoccaceae</taxon>
        <taxon>Rudaeicoccus</taxon>
    </lineage>
</organism>
<dbReference type="OrthoDB" id="370168at2"/>
<dbReference type="PANTHER" id="PTHR33204">
    <property type="entry name" value="TRANSCRIPTIONAL REGULATOR, MARR FAMILY"/>
    <property type="match status" value="1"/>
</dbReference>
<evidence type="ECO:0000256" key="3">
    <source>
        <dbReference type="ARBA" id="ARBA00023163"/>
    </source>
</evidence>
<evidence type="ECO:0000259" key="4">
    <source>
        <dbReference type="PROSITE" id="PS51118"/>
    </source>
</evidence>
<evidence type="ECO:0000256" key="1">
    <source>
        <dbReference type="ARBA" id="ARBA00023015"/>
    </source>
</evidence>
<proteinExistence type="predicted"/>
<keyword evidence="3" id="KW-0804">Transcription</keyword>
<dbReference type="Proteomes" id="UP000318297">
    <property type="component" value="Unassembled WGS sequence"/>
</dbReference>
<dbReference type="InterPro" id="IPR036390">
    <property type="entry name" value="WH_DNA-bd_sf"/>
</dbReference>
<reference evidence="5 6" key="1">
    <citation type="submission" date="2019-06" db="EMBL/GenBank/DDBJ databases">
        <title>Sequencing the genomes of 1000 actinobacteria strains.</title>
        <authorList>
            <person name="Klenk H.-P."/>
        </authorList>
    </citation>
    <scope>NUCLEOTIDE SEQUENCE [LARGE SCALE GENOMIC DNA]</scope>
    <source>
        <strain evidence="5 6">DSM 19560</strain>
    </source>
</reference>
<dbReference type="GO" id="GO:0003677">
    <property type="term" value="F:DNA binding"/>
    <property type="evidence" value="ECO:0007669"/>
    <property type="project" value="UniProtKB-KW"/>
</dbReference>
<keyword evidence="6" id="KW-1185">Reference proteome</keyword>
<accession>A0A561E420</accession>
<evidence type="ECO:0000313" key="5">
    <source>
        <dbReference type="EMBL" id="TWE10364.1"/>
    </source>
</evidence>
<evidence type="ECO:0000313" key="6">
    <source>
        <dbReference type="Proteomes" id="UP000318297"/>
    </source>
</evidence>
<comment type="caution">
    <text evidence="5">The sequence shown here is derived from an EMBL/GenBank/DDBJ whole genome shotgun (WGS) entry which is preliminary data.</text>
</comment>
<dbReference type="Pfam" id="PF01638">
    <property type="entry name" value="HxlR"/>
    <property type="match status" value="1"/>
</dbReference>
<dbReference type="InterPro" id="IPR002577">
    <property type="entry name" value="HTH_HxlR"/>
</dbReference>
<keyword evidence="2" id="KW-0238">DNA-binding</keyword>
<evidence type="ECO:0000256" key="2">
    <source>
        <dbReference type="ARBA" id="ARBA00023125"/>
    </source>
</evidence>
<dbReference type="InterPro" id="IPR036388">
    <property type="entry name" value="WH-like_DNA-bd_sf"/>
</dbReference>
<dbReference type="PANTHER" id="PTHR33204:SF39">
    <property type="entry name" value="TRANSCRIPTIONAL REGULATORY PROTEIN"/>
    <property type="match status" value="1"/>
</dbReference>
<keyword evidence="1" id="KW-0805">Transcription regulation</keyword>
<sequence>MSVGHIGTPTPLVLNEDCPTREVLDRVGDKWSVLVIVLLGQRTHRFNELHRTIEGISQRMLTLTVRALERDGLVNRTIYPTVPPRVDYELTELGRTLLVPLEALNTWANSHRDDIRAARERHDAETADRTVQASG</sequence>